<dbReference type="Proteomes" id="UP000293172">
    <property type="component" value="Unassembled WGS sequence"/>
</dbReference>
<protein>
    <submittedName>
        <fullName evidence="2">GNAT family N-acetyltransferase</fullName>
    </submittedName>
</protein>
<evidence type="ECO:0000259" key="1">
    <source>
        <dbReference type="PROSITE" id="PS51186"/>
    </source>
</evidence>
<dbReference type="SUPFAM" id="SSF55729">
    <property type="entry name" value="Acyl-CoA N-acyltransferases (Nat)"/>
    <property type="match status" value="1"/>
</dbReference>
<dbReference type="GO" id="GO:0016747">
    <property type="term" value="F:acyltransferase activity, transferring groups other than amino-acyl groups"/>
    <property type="evidence" value="ECO:0007669"/>
    <property type="project" value="InterPro"/>
</dbReference>
<proteinExistence type="predicted"/>
<organism evidence="2 3">
    <name type="scientific">Phytopseudomonas dryadis</name>
    <dbReference type="NCBI Taxonomy" id="2487520"/>
    <lineage>
        <taxon>Bacteria</taxon>
        <taxon>Pseudomonadati</taxon>
        <taxon>Pseudomonadota</taxon>
        <taxon>Gammaproteobacteria</taxon>
        <taxon>Pseudomonadales</taxon>
        <taxon>Pseudomonadaceae</taxon>
        <taxon>Phytopseudomonas</taxon>
    </lineage>
</organism>
<dbReference type="CDD" id="cd04301">
    <property type="entry name" value="NAT_SF"/>
    <property type="match status" value="1"/>
</dbReference>
<comment type="caution">
    <text evidence="2">The sequence shown here is derived from an EMBL/GenBank/DDBJ whole genome shotgun (WGS) entry which is preliminary data.</text>
</comment>
<feature type="domain" description="N-acetyltransferase" evidence="1">
    <location>
        <begin position="1"/>
        <end position="130"/>
    </location>
</feature>
<dbReference type="RefSeq" id="WP_131198730.1">
    <property type="nucleotide sequence ID" value="NZ_QJUL01000031.1"/>
</dbReference>
<dbReference type="Gene3D" id="3.40.630.30">
    <property type="match status" value="1"/>
</dbReference>
<dbReference type="Pfam" id="PF13508">
    <property type="entry name" value="Acetyltransf_7"/>
    <property type="match status" value="1"/>
</dbReference>
<keyword evidence="2" id="KW-0808">Transferase</keyword>
<gene>
    <name evidence="2" type="ORF">DNK44_18695</name>
</gene>
<accession>A0A4Q9QW31</accession>
<dbReference type="InterPro" id="IPR000182">
    <property type="entry name" value="GNAT_dom"/>
</dbReference>
<dbReference type="EMBL" id="QJUL01000031">
    <property type="protein sequence ID" value="TBU88293.1"/>
    <property type="molecule type" value="Genomic_DNA"/>
</dbReference>
<reference evidence="2 3" key="1">
    <citation type="submission" date="2018-06" db="EMBL/GenBank/DDBJ databases">
        <title>Three novel Pseudomonas species isolated from symptomatic oak.</title>
        <authorList>
            <person name="Bueno-Gonzalez V."/>
            <person name="Brady C."/>
        </authorList>
    </citation>
    <scope>NUCLEOTIDE SEQUENCE [LARGE SCALE GENOMIC DNA]</scope>
    <source>
        <strain evidence="2 3">P6B</strain>
    </source>
</reference>
<evidence type="ECO:0000313" key="3">
    <source>
        <dbReference type="Proteomes" id="UP000293172"/>
    </source>
</evidence>
<dbReference type="InterPro" id="IPR016181">
    <property type="entry name" value="Acyl_CoA_acyltransferase"/>
</dbReference>
<dbReference type="PROSITE" id="PS51186">
    <property type="entry name" value="GNAT"/>
    <property type="match status" value="1"/>
</dbReference>
<name>A0A4Q9QW31_9GAMM</name>
<dbReference type="AlphaFoldDB" id="A0A4Q9QW31"/>
<evidence type="ECO:0000313" key="2">
    <source>
        <dbReference type="EMBL" id="TBU88293.1"/>
    </source>
</evidence>
<sequence>MPMPDYRLLPPRLTPLADKFYRSHRSSMRTRPEHRVWVAQHAEIVAALCLQNMAHGQWLTSLLVAPAHRCQGLASSLVERALSDAEGPTWLFCHPDLQPFYQRLDFRLAEQLPAPLAERLTRYRRNKPLDAMLR</sequence>
<dbReference type="OrthoDB" id="8780005at2"/>